<feature type="region of interest" description="Disordered" evidence="1">
    <location>
        <begin position="23"/>
        <end position="51"/>
    </location>
</feature>
<dbReference type="Proteomes" id="UP001152766">
    <property type="component" value="Unassembled WGS sequence"/>
</dbReference>
<feature type="compositionally biased region" description="Low complexity" evidence="1">
    <location>
        <begin position="23"/>
        <end position="36"/>
    </location>
</feature>
<dbReference type="InterPro" id="IPR010727">
    <property type="entry name" value="DUF1302"/>
</dbReference>
<dbReference type="Pfam" id="PF06980">
    <property type="entry name" value="DUF1302"/>
    <property type="match status" value="1"/>
</dbReference>
<name>A0A9X4LG69_9BURK</name>
<keyword evidence="2" id="KW-0732">Signal</keyword>
<proteinExistence type="predicted"/>
<evidence type="ECO:0000256" key="1">
    <source>
        <dbReference type="SAM" id="MobiDB-lite"/>
    </source>
</evidence>
<protein>
    <submittedName>
        <fullName evidence="3">DUF1302 family protein</fullName>
    </submittedName>
</protein>
<keyword evidence="4" id="KW-1185">Reference proteome</keyword>
<feature type="chain" id="PRO_5040854362" evidence="2">
    <location>
        <begin position="27"/>
        <end position="683"/>
    </location>
</feature>
<comment type="caution">
    <text evidence="3">The sequence shown here is derived from an EMBL/GenBank/DDBJ whole genome shotgun (WGS) entry which is preliminary data.</text>
</comment>
<organism evidence="3 4">
    <name type="scientific">Pelomonas aquatica</name>
    <dbReference type="NCBI Taxonomy" id="431058"/>
    <lineage>
        <taxon>Bacteria</taxon>
        <taxon>Pseudomonadati</taxon>
        <taxon>Pseudomonadota</taxon>
        <taxon>Betaproteobacteria</taxon>
        <taxon>Burkholderiales</taxon>
        <taxon>Sphaerotilaceae</taxon>
        <taxon>Roseateles</taxon>
    </lineage>
</organism>
<sequence length="683" mass="74676">MICTHPWRRWPLGLTLLAGLAGPASAQQPPAAPSKADASHEADTLDVVSPSGPSPWKVDVYYENDTRVRGRDATGQSVGLSKFRNTLQVEADKKLDAGWSFHGILRGSFDGVYRLNDDQYGKRAGGGVLLQSTGGPPPLPQGGGAVNKAVVAGLGLTANTFGFNSTNPAAPNYNPNEGLRLLGDRWHSTMGGGVEFGVPVRPCDTDSRGCVDFGGYGSKTRSQLEAPEFNNRADALREAYVTKSVDLDAGQQLFLKLGRQQVVWGRTDLFRVLDVINPVDYSRNNIYDELQDIRIPMWIAQAEWRMGSSDSMQDRNLQLIWNVDKFRPNNLGQCGTANSILDAGCFFRGMKNLWDNGGTVSNFANVGPGVLLSTDFGPGQIGIRSVDLPKWNLQNTQVGVKYEGVTQGGVSFSLNALSYRSQLPSLHGGKAAQNAFTGQPCNDGTGHCPFLIAFDVAYPRVSLIGGSLDLQWEAAKAAVRVEGALTQGEEFANTARPELYSKNKVWRSVVGIDRPTFIPFINPNRTTLISAQLFYQHIFDHERRQAALGTVGMPDWKDNVVGTLLIKAFLAGDRVSPQLITAYDVRARALVMSPQLDWLVSNKFKLSFGGNFKARSNDERWKFDDCRSCNPWGPFTAPFGDADPMSAYSRGLGGLEPLGRFRAGPIGSAWKENELYFTARYQF</sequence>
<evidence type="ECO:0000256" key="2">
    <source>
        <dbReference type="SAM" id="SignalP"/>
    </source>
</evidence>
<dbReference type="RefSeq" id="WP_268151025.1">
    <property type="nucleotide sequence ID" value="NZ_JAPPUW010000010.1"/>
</dbReference>
<dbReference type="EMBL" id="SGUG01000010">
    <property type="protein sequence ID" value="MDG0862578.1"/>
    <property type="molecule type" value="Genomic_DNA"/>
</dbReference>
<reference evidence="3" key="1">
    <citation type="submission" date="2019-02" db="EMBL/GenBank/DDBJ databases">
        <title>Draft genome of the type strain Pelomonas aquatica CCUG 52575T.</title>
        <authorList>
            <person name="Gomila M."/>
            <person name="Lalucat J."/>
        </authorList>
    </citation>
    <scope>NUCLEOTIDE SEQUENCE</scope>
    <source>
        <strain evidence="3">CCUG 52575</strain>
    </source>
</reference>
<evidence type="ECO:0000313" key="3">
    <source>
        <dbReference type="EMBL" id="MDG0862578.1"/>
    </source>
</evidence>
<gene>
    <name evidence="3" type="ORF">EXJ73_08860</name>
</gene>
<feature type="signal peptide" evidence="2">
    <location>
        <begin position="1"/>
        <end position="26"/>
    </location>
</feature>
<dbReference type="AlphaFoldDB" id="A0A9X4LG69"/>
<evidence type="ECO:0000313" key="4">
    <source>
        <dbReference type="Proteomes" id="UP001152766"/>
    </source>
</evidence>
<accession>A0A9X4LG69</accession>